<dbReference type="EMBL" id="NAPY01000031">
    <property type="protein sequence ID" value="MUL38044.1"/>
    <property type="molecule type" value="Genomic_DNA"/>
</dbReference>
<reference evidence="2 3" key="1">
    <citation type="journal article" date="2019" name="Front. Microbiol.">
        <title>Genomic Features for Desiccation Tolerance and Sugar Biosynthesis in the Extremophile Gloeocapsopsis sp. UTEX B3054.</title>
        <authorList>
            <person name="Urrejola C."/>
            <person name="Alcorta J."/>
            <person name="Salas L."/>
            <person name="Vasquez M."/>
            <person name="Polz M.F."/>
            <person name="Vicuna R."/>
            <person name="Diez B."/>
        </authorList>
    </citation>
    <scope>NUCLEOTIDE SEQUENCE [LARGE SCALE GENOMIC DNA]</scope>
    <source>
        <strain evidence="2 3">1H9</strain>
    </source>
</reference>
<protein>
    <submittedName>
        <fullName evidence="2">Uncharacterized protein</fullName>
    </submittedName>
</protein>
<gene>
    <name evidence="2" type="ORF">BWI75_17350</name>
</gene>
<proteinExistence type="predicted"/>
<evidence type="ECO:0000313" key="3">
    <source>
        <dbReference type="Proteomes" id="UP000441797"/>
    </source>
</evidence>
<keyword evidence="1" id="KW-0472">Membrane</keyword>
<sequence length="110" mass="12042">MFDFNTLTELSRTHCIALCAVLVPANLIATSLTMLLTALRRPLSQVWQSAGIASIFAVLMLLHVWTWFAIGVVMAPTYILLWLASTCLLTNLGSIIVARRFAGKHSLAAQ</sequence>
<feature type="transmembrane region" description="Helical" evidence="1">
    <location>
        <begin position="15"/>
        <end position="39"/>
    </location>
</feature>
<accession>A0A6N8FZ86</accession>
<keyword evidence="3" id="KW-1185">Reference proteome</keyword>
<comment type="caution">
    <text evidence="2">The sequence shown here is derived from an EMBL/GenBank/DDBJ whole genome shotgun (WGS) entry which is preliminary data.</text>
</comment>
<feature type="transmembrane region" description="Helical" evidence="1">
    <location>
        <begin position="79"/>
        <end position="98"/>
    </location>
</feature>
<keyword evidence="1" id="KW-0812">Transmembrane</keyword>
<feature type="transmembrane region" description="Helical" evidence="1">
    <location>
        <begin position="51"/>
        <end position="73"/>
    </location>
</feature>
<evidence type="ECO:0000313" key="2">
    <source>
        <dbReference type="EMBL" id="MUL38044.1"/>
    </source>
</evidence>
<dbReference type="OrthoDB" id="514266at2"/>
<dbReference type="Proteomes" id="UP000441797">
    <property type="component" value="Unassembled WGS sequence"/>
</dbReference>
<keyword evidence="1" id="KW-1133">Transmembrane helix</keyword>
<organism evidence="2 3">
    <name type="scientific">Gloeocapsopsis dulcis AAB1 = 1H9</name>
    <dbReference type="NCBI Taxonomy" id="1433147"/>
    <lineage>
        <taxon>Bacteria</taxon>
        <taxon>Bacillati</taxon>
        <taxon>Cyanobacteriota</taxon>
        <taxon>Cyanophyceae</taxon>
        <taxon>Oscillatoriophycideae</taxon>
        <taxon>Chroococcales</taxon>
        <taxon>Chroococcaceae</taxon>
        <taxon>Gloeocapsopsis</taxon>
        <taxon>Gloeocapsopsis dulcis</taxon>
    </lineage>
</organism>
<evidence type="ECO:0000256" key="1">
    <source>
        <dbReference type="SAM" id="Phobius"/>
    </source>
</evidence>
<dbReference type="AlphaFoldDB" id="A0A6N8FZ86"/>
<name>A0A6N8FZ86_9CHRO</name>